<dbReference type="GO" id="GO:0035091">
    <property type="term" value="F:phosphatidylinositol binding"/>
    <property type="evidence" value="ECO:0007669"/>
    <property type="project" value="TreeGrafter"/>
</dbReference>
<feature type="region of interest" description="Disordered" evidence="1">
    <location>
        <begin position="1"/>
        <end position="28"/>
    </location>
</feature>
<accession>A0AAV2RA97</accession>
<dbReference type="GO" id="GO:0070300">
    <property type="term" value="F:phosphatidic acid binding"/>
    <property type="evidence" value="ECO:0007669"/>
    <property type="project" value="TreeGrafter"/>
</dbReference>
<reference evidence="2 3" key="1">
    <citation type="submission" date="2024-05" db="EMBL/GenBank/DDBJ databases">
        <authorList>
            <person name="Wallberg A."/>
        </authorList>
    </citation>
    <scope>NUCLEOTIDE SEQUENCE [LARGE SCALE GENOMIC DNA]</scope>
</reference>
<dbReference type="SUPFAM" id="SSF55154">
    <property type="entry name" value="CYTH-like phosphatases"/>
    <property type="match status" value="1"/>
</dbReference>
<comment type="caution">
    <text evidence="2">The sequence shown here is derived from an EMBL/GenBank/DDBJ whole genome shotgun (WGS) entry which is preliminary data.</text>
</comment>
<dbReference type="InterPro" id="IPR053227">
    <property type="entry name" value="TRPL-trafficking_regulator"/>
</dbReference>
<evidence type="ECO:0000313" key="3">
    <source>
        <dbReference type="Proteomes" id="UP001497623"/>
    </source>
</evidence>
<dbReference type="EMBL" id="CAXKWB010017398">
    <property type="protein sequence ID" value="CAL4118767.1"/>
    <property type="molecule type" value="Genomic_DNA"/>
</dbReference>
<dbReference type="FunFam" id="2.40.320.10:FF:000003">
    <property type="entry name" value="Uncharacterized protein, isoform C"/>
    <property type="match status" value="1"/>
</dbReference>
<dbReference type="Gene3D" id="2.40.320.10">
    <property type="entry name" value="Hypothetical Protein Pfu-838710-001"/>
    <property type="match status" value="1"/>
</dbReference>
<dbReference type="AlphaFoldDB" id="A0AAV2RA97"/>
<protein>
    <submittedName>
        <fullName evidence="2">Uncharacterized protein</fullName>
    </submittedName>
</protein>
<evidence type="ECO:0000256" key="1">
    <source>
        <dbReference type="SAM" id="MobiDB-lite"/>
    </source>
</evidence>
<dbReference type="GO" id="GO:0005525">
    <property type="term" value="F:GTP binding"/>
    <property type="evidence" value="ECO:0007669"/>
    <property type="project" value="TreeGrafter"/>
</dbReference>
<dbReference type="Proteomes" id="UP001497623">
    <property type="component" value="Unassembled WGS sequence"/>
</dbReference>
<dbReference type="PANTHER" id="PTHR34932">
    <property type="entry name" value="TRPL TRANSLOCATION DEFECT PROTEIN 14"/>
    <property type="match status" value="1"/>
</dbReference>
<dbReference type="PANTHER" id="PTHR34932:SF1">
    <property type="entry name" value="TRPL TRANSLOCATION DEFECT PROTEIN 14"/>
    <property type="match status" value="1"/>
</dbReference>
<feature type="compositionally biased region" description="Polar residues" evidence="1">
    <location>
        <begin position="1"/>
        <end position="16"/>
    </location>
</feature>
<gene>
    <name evidence="2" type="ORF">MNOR_LOCUS21525</name>
</gene>
<evidence type="ECO:0000313" key="2">
    <source>
        <dbReference type="EMBL" id="CAL4118767.1"/>
    </source>
</evidence>
<sequence>MLTSSHGRASDNNRQGSDTETRGSRNARRTVDVATVLTRVRQRSDVEDLMSLNGIDGVDTELERHRWLSTFFATFRTSLYENTGTTSDFFLHVQKHSAISKICVMLYMRSLIRNIKRLESYCLLESISTSCLFLCSGDLKRLLSVISPERWEAIMRKNGWNPVDLRDTRYNQIIHMVSAAVGAEAFYSIEDHACRSESVDLAKMLDHKAAEAWVGHPYFDVIDNSTEFDTKIRRCINAVCQKLVIDTGDRLENNARKLKFLVKGSLPEDKIFPSFQDFNVEHIYLRTNSRKMQARLRKRGKNGNNSYTHTIRKPEQLGQVVEVKTQISTRDYNNMSAQADDHHFPIYKTRRCFLYNNQYFQLDIYQEPCHPRCRGLLLLETYTTLSPEELRKRIPEFLGPVEDVKGKPNYSMFNLSLRDEWGITNQFCVNIAAPML</sequence>
<proteinExistence type="predicted"/>
<keyword evidence="3" id="KW-1185">Reference proteome</keyword>
<dbReference type="InterPro" id="IPR033469">
    <property type="entry name" value="CYTH-like_dom_sf"/>
</dbReference>
<dbReference type="GO" id="GO:0045494">
    <property type="term" value="P:photoreceptor cell maintenance"/>
    <property type="evidence" value="ECO:0007669"/>
    <property type="project" value="TreeGrafter"/>
</dbReference>
<name>A0AAV2RA97_MEGNR</name>
<feature type="non-terminal residue" evidence="2">
    <location>
        <position position="436"/>
    </location>
</feature>
<organism evidence="2 3">
    <name type="scientific">Meganyctiphanes norvegica</name>
    <name type="common">Northern krill</name>
    <name type="synonym">Thysanopoda norvegica</name>
    <dbReference type="NCBI Taxonomy" id="48144"/>
    <lineage>
        <taxon>Eukaryota</taxon>
        <taxon>Metazoa</taxon>
        <taxon>Ecdysozoa</taxon>
        <taxon>Arthropoda</taxon>
        <taxon>Crustacea</taxon>
        <taxon>Multicrustacea</taxon>
        <taxon>Malacostraca</taxon>
        <taxon>Eumalacostraca</taxon>
        <taxon>Eucarida</taxon>
        <taxon>Euphausiacea</taxon>
        <taxon>Euphausiidae</taxon>
        <taxon>Meganyctiphanes</taxon>
    </lineage>
</organism>